<evidence type="ECO:0000313" key="4">
    <source>
        <dbReference type="Proteomes" id="UP001175261"/>
    </source>
</evidence>
<evidence type="ECO:0000256" key="1">
    <source>
        <dbReference type="SAM" id="Phobius"/>
    </source>
</evidence>
<feature type="transmembrane region" description="Helical" evidence="1">
    <location>
        <begin position="6"/>
        <end position="27"/>
    </location>
</feature>
<dbReference type="PANTHER" id="PTHR35395:SF1">
    <property type="entry name" value="DUF6536 DOMAIN-CONTAINING PROTEIN"/>
    <property type="match status" value="1"/>
</dbReference>
<dbReference type="InterPro" id="IPR046623">
    <property type="entry name" value="DUF6536"/>
</dbReference>
<dbReference type="PANTHER" id="PTHR35395">
    <property type="entry name" value="DUF6536 DOMAIN-CONTAINING PROTEIN"/>
    <property type="match status" value="1"/>
</dbReference>
<keyword evidence="1" id="KW-0472">Membrane</keyword>
<keyword evidence="1" id="KW-0812">Transmembrane</keyword>
<name>A0AA39GN48_SARSR</name>
<evidence type="ECO:0000259" key="2">
    <source>
        <dbReference type="Pfam" id="PF20163"/>
    </source>
</evidence>
<accession>A0AA39GN48</accession>
<feature type="domain" description="DUF6536" evidence="2">
    <location>
        <begin position="48"/>
        <end position="131"/>
    </location>
</feature>
<feature type="transmembrane region" description="Helical" evidence="1">
    <location>
        <begin position="91"/>
        <end position="108"/>
    </location>
</feature>
<reference evidence="3" key="1">
    <citation type="submission" date="2022-10" db="EMBL/GenBank/DDBJ databases">
        <title>Determination and structural analysis of whole genome sequence of Sarocladium strictum F4-1.</title>
        <authorList>
            <person name="Hu L."/>
            <person name="Jiang Y."/>
        </authorList>
    </citation>
    <scope>NUCLEOTIDE SEQUENCE</scope>
    <source>
        <strain evidence="3">F4-1</strain>
    </source>
</reference>
<proteinExistence type="predicted"/>
<keyword evidence="4" id="KW-1185">Reference proteome</keyword>
<sequence>MLRIQASVACLSLLAMVASIVALAFLLPVDGRNIGTISTGSCSAMKNANTALHILSAPTWREIKEAHRRGFSLDDGAPSMMHMRFMHRSRVGLWLAIAVCSTVIHLIWNSAIFVSLPLAILPRAVVSSDFLSARDNCTESDPLTNYEWWAQSHMQWWELPYAATLEPELRNKTLIHSLQSSIRTTRRRMEPVDCALLYSNPLSATGSLLIVARNVTTADNGGGYSLLHGWVSGWTGWASSSNWACSASTDMARDFSPE</sequence>
<dbReference type="AlphaFoldDB" id="A0AA39GN48"/>
<dbReference type="Proteomes" id="UP001175261">
    <property type="component" value="Unassembled WGS sequence"/>
</dbReference>
<keyword evidence="1" id="KW-1133">Transmembrane helix</keyword>
<protein>
    <recommendedName>
        <fullName evidence="2">DUF6536 domain-containing protein</fullName>
    </recommendedName>
</protein>
<dbReference type="EMBL" id="JAPDFR010000002">
    <property type="protein sequence ID" value="KAK0390086.1"/>
    <property type="molecule type" value="Genomic_DNA"/>
</dbReference>
<organism evidence="3 4">
    <name type="scientific">Sarocladium strictum</name>
    <name type="common">Black bundle disease fungus</name>
    <name type="synonym">Acremonium strictum</name>
    <dbReference type="NCBI Taxonomy" id="5046"/>
    <lineage>
        <taxon>Eukaryota</taxon>
        <taxon>Fungi</taxon>
        <taxon>Dikarya</taxon>
        <taxon>Ascomycota</taxon>
        <taxon>Pezizomycotina</taxon>
        <taxon>Sordariomycetes</taxon>
        <taxon>Hypocreomycetidae</taxon>
        <taxon>Hypocreales</taxon>
        <taxon>Sarocladiaceae</taxon>
        <taxon>Sarocladium</taxon>
    </lineage>
</organism>
<dbReference type="Pfam" id="PF20163">
    <property type="entry name" value="DUF6536"/>
    <property type="match status" value="1"/>
</dbReference>
<gene>
    <name evidence="3" type="ORF">NLU13_3659</name>
</gene>
<comment type="caution">
    <text evidence="3">The sequence shown here is derived from an EMBL/GenBank/DDBJ whole genome shotgun (WGS) entry which is preliminary data.</text>
</comment>
<evidence type="ECO:0000313" key="3">
    <source>
        <dbReference type="EMBL" id="KAK0390086.1"/>
    </source>
</evidence>